<gene>
    <name evidence="6" type="ORF">JYK02_09730</name>
</gene>
<proteinExistence type="predicted"/>
<evidence type="ECO:0000313" key="7">
    <source>
        <dbReference type="Proteomes" id="UP000664052"/>
    </source>
</evidence>
<organism evidence="6 7">
    <name type="scientific">Corallococcus macrosporus</name>
    <dbReference type="NCBI Taxonomy" id="35"/>
    <lineage>
        <taxon>Bacteria</taxon>
        <taxon>Pseudomonadati</taxon>
        <taxon>Myxococcota</taxon>
        <taxon>Myxococcia</taxon>
        <taxon>Myxococcales</taxon>
        <taxon>Cystobacterineae</taxon>
        <taxon>Myxococcaceae</taxon>
        <taxon>Corallococcus</taxon>
    </lineage>
</organism>
<dbReference type="PANTHER" id="PTHR43537">
    <property type="entry name" value="TRANSCRIPTIONAL REGULATOR, GNTR FAMILY"/>
    <property type="match status" value="1"/>
</dbReference>
<feature type="compositionally biased region" description="Basic and acidic residues" evidence="4">
    <location>
        <begin position="334"/>
        <end position="363"/>
    </location>
</feature>
<feature type="domain" description="HTH gntR-type" evidence="5">
    <location>
        <begin position="4"/>
        <end position="71"/>
    </location>
</feature>
<evidence type="ECO:0000256" key="1">
    <source>
        <dbReference type="ARBA" id="ARBA00023015"/>
    </source>
</evidence>
<evidence type="ECO:0000256" key="3">
    <source>
        <dbReference type="ARBA" id="ARBA00023163"/>
    </source>
</evidence>
<sequence length="373" mass="40626">MERVGRVAYVEEQLERYISLGMLPRGQFASEEKLAGEFNCCRGTVREAFRRLAARGLVVQHPGRKTRAVALDESLTLENLGLALHHRHTEAGRRLLEGFFSLRRQVLVDLLAECCTKASASQVDRLESVCYALSDAARWEPGARCAQLEFELLRLAAHTASRPGHMLLVQSLQRAMRGNAIRLLSLMGGESLSAWARCAMHALNERDVRTIQHQLPALLEACDEGLLDAFSPATRKHSSPATGPDSARDARNCMAEHGPGGLTPAEEEHKTFEVPPAPHAEAVPVETETVSDALLAPTVVSESPDDNGGERVTGNVPGNLLDGRTRACGLSAEADLKPEHPPARDYGRPGGFVREEDEPRHVPLDTPTTSPPD</sequence>
<dbReference type="Proteomes" id="UP000664052">
    <property type="component" value="Unassembled WGS sequence"/>
</dbReference>
<dbReference type="SMART" id="SM00345">
    <property type="entry name" value="HTH_GNTR"/>
    <property type="match status" value="1"/>
</dbReference>
<dbReference type="InterPro" id="IPR036388">
    <property type="entry name" value="WH-like_DNA-bd_sf"/>
</dbReference>
<feature type="region of interest" description="Disordered" evidence="4">
    <location>
        <begin position="300"/>
        <end position="373"/>
    </location>
</feature>
<dbReference type="PANTHER" id="PTHR43537:SF52">
    <property type="entry name" value="FATTY ACID METABOLISM REGULATOR PROTEIN"/>
    <property type="match status" value="1"/>
</dbReference>
<dbReference type="SUPFAM" id="SSF46785">
    <property type="entry name" value="Winged helix' DNA-binding domain"/>
    <property type="match status" value="1"/>
</dbReference>
<accession>A0ABS3D801</accession>
<name>A0ABS3D801_9BACT</name>
<keyword evidence="7" id="KW-1185">Reference proteome</keyword>
<dbReference type="InterPro" id="IPR000524">
    <property type="entry name" value="Tscrpt_reg_HTH_GntR"/>
</dbReference>
<keyword evidence="1" id="KW-0805">Transcription regulation</keyword>
<comment type="caution">
    <text evidence="6">The sequence shown here is derived from an EMBL/GenBank/DDBJ whole genome shotgun (WGS) entry which is preliminary data.</text>
</comment>
<evidence type="ECO:0000313" key="6">
    <source>
        <dbReference type="EMBL" id="MBN8227789.1"/>
    </source>
</evidence>
<evidence type="ECO:0000259" key="5">
    <source>
        <dbReference type="PROSITE" id="PS50949"/>
    </source>
</evidence>
<dbReference type="Gene3D" id="1.10.10.10">
    <property type="entry name" value="Winged helix-like DNA-binding domain superfamily/Winged helix DNA-binding domain"/>
    <property type="match status" value="1"/>
</dbReference>
<evidence type="ECO:0000256" key="2">
    <source>
        <dbReference type="ARBA" id="ARBA00023125"/>
    </source>
</evidence>
<evidence type="ECO:0000256" key="4">
    <source>
        <dbReference type="SAM" id="MobiDB-lite"/>
    </source>
</evidence>
<protein>
    <submittedName>
        <fullName evidence="6">FadR family transcriptional regulator</fullName>
    </submittedName>
</protein>
<keyword evidence="2" id="KW-0238">DNA-binding</keyword>
<feature type="region of interest" description="Disordered" evidence="4">
    <location>
        <begin position="232"/>
        <end position="266"/>
    </location>
</feature>
<dbReference type="RefSeq" id="WP_207050627.1">
    <property type="nucleotide sequence ID" value="NZ_JAFIMU010000005.1"/>
</dbReference>
<dbReference type="Pfam" id="PF00392">
    <property type="entry name" value="GntR"/>
    <property type="match status" value="1"/>
</dbReference>
<reference evidence="6 7" key="1">
    <citation type="submission" date="2021-02" db="EMBL/GenBank/DDBJ databases">
        <title>De Novo genome assembly of isolated myxobacteria.</title>
        <authorList>
            <person name="Stevens D.C."/>
        </authorList>
    </citation>
    <scope>NUCLEOTIDE SEQUENCE [LARGE SCALE GENOMIC DNA]</scope>
    <source>
        <strain evidence="6 7">ATCC 29039</strain>
    </source>
</reference>
<dbReference type="PROSITE" id="PS50949">
    <property type="entry name" value="HTH_GNTR"/>
    <property type="match status" value="1"/>
</dbReference>
<keyword evidence="3" id="KW-0804">Transcription</keyword>
<dbReference type="InterPro" id="IPR036390">
    <property type="entry name" value="WH_DNA-bd_sf"/>
</dbReference>
<dbReference type="EMBL" id="JAFIMU010000005">
    <property type="protein sequence ID" value="MBN8227789.1"/>
    <property type="molecule type" value="Genomic_DNA"/>
</dbReference>